<protein>
    <submittedName>
        <fullName evidence="2">Uncharacterized protein</fullName>
    </submittedName>
</protein>
<evidence type="ECO:0000256" key="1">
    <source>
        <dbReference type="SAM" id="MobiDB-lite"/>
    </source>
</evidence>
<accession>A0A4S8J7H9</accession>
<dbReference type="AlphaFoldDB" id="A0A4S8J7H9"/>
<feature type="region of interest" description="Disordered" evidence="1">
    <location>
        <begin position="342"/>
        <end position="369"/>
    </location>
</feature>
<sequence length="369" mass="40834">MAEVMEALHHLTALARPHHGCSTRGVAAVRLPGHDHRVDDLVAGVVNRQHLEPSQVRRLHHRVQEGPGAVGAPHHQDGARGHVARDVLDHPDLLVVANPHQRRKEHHVEPPQFVGHAEHVRRVERHAGRHVGVAAQQPTGPIVGGRVEIVVVELRRRHVLLGQHDGGGELFQCNLFHHASMAEVMEALHHLTALARPHHGCSTRGVAAVRLPGHDHRVDDLVAGVVNRQHLEPSQVRRLHHRVQEGPGAVGAPHHQDGARGHVARDVLDHPDLLVVANPHQRRKEHHVEPPQFVGHAEHVRRVERHAGRHVGVAAQQPTGPIVGGRVEIVVVELRRRHVLLGQHDGGQRQRAGADERHPARRARHVPHQ</sequence>
<evidence type="ECO:0000313" key="2">
    <source>
        <dbReference type="EMBL" id="THU56542.1"/>
    </source>
</evidence>
<proteinExistence type="predicted"/>
<gene>
    <name evidence="2" type="ORF">C4D60_Mb11t18320</name>
</gene>
<feature type="compositionally biased region" description="Basic and acidic residues" evidence="1">
    <location>
        <begin position="346"/>
        <end position="358"/>
    </location>
</feature>
<dbReference type="Proteomes" id="UP000317650">
    <property type="component" value="Chromosome 11"/>
</dbReference>
<organism evidence="2 3">
    <name type="scientific">Musa balbisiana</name>
    <name type="common">Banana</name>
    <dbReference type="NCBI Taxonomy" id="52838"/>
    <lineage>
        <taxon>Eukaryota</taxon>
        <taxon>Viridiplantae</taxon>
        <taxon>Streptophyta</taxon>
        <taxon>Embryophyta</taxon>
        <taxon>Tracheophyta</taxon>
        <taxon>Spermatophyta</taxon>
        <taxon>Magnoliopsida</taxon>
        <taxon>Liliopsida</taxon>
        <taxon>Zingiberales</taxon>
        <taxon>Musaceae</taxon>
        <taxon>Musa</taxon>
    </lineage>
</organism>
<reference evidence="2 3" key="1">
    <citation type="journal article" date="2019" name="Nat. Plants">
        <title>Genome sequencing of Musa balbisiana reveals subgenome evolution and function divergence in polyploid bananas.</title>
        <authorList>
            <person name="Yao X."/>
        </authorList>
    </citation>
    <scope>NUCLEOTIDE SEQUENCE [LARGE SCALE GENOMIC DNA]</scope>
    <source>
        <strain evidence="3">cv. DH-PKW</strain>
        <tissue evidence="2">Leaves</tissue>
    </source>
</reference>
<dbReference type="EMBL" id="PYDT01000007">
    <property type="protein sequence ID" value="THU56542.1"/>
    <property type="molecule type" value="Genomic_DNA"/>
</dbReference>
<feature type="compositionally biased region" description="Basic residues" evidence="1">
    <location>
        <begin position="359"/>
        <end position="369"/>
    </location>
</feature>
<evidence type="ECO:0000313" key="3">
    <source>
        <dbReference type="Proteomes" id="UP000317650"/>
    </source>
</evidence>
<name>A0A4S8J7H9_MUSBA</name>
<comment type="caution">
    <text evidence="2">The sequence shown here is derived from an EMBL/GenBank/DDBJ whole genome shotgun (WGS) entry which is preliminary data.</text>
</comment>
<keyword evidence="3" id="KW-1185">Reference proteome</keyword>